<keyword evidence="4" id="KW-1185">Reference proteome</keyword>
<keyword evidence="1" id="KW-0732">Signal</keyword>
<dbReference type="Proteomes" id="UP000249248">
    <property type="component" value="Unassembled WGS sequence"/>
</dbReference>
<reference evidence="3 4" key="1">
    <citation type="submission" date="2018-06" db="EMBL/GenBank/DDBJ databases">
        <title>The draft genome sequence of Crocinitomix sp. SM1701.</title>
        <authorList>
            <person name="Zhang X."/>
        </authorList>
    </citation>
    <scope>NUCLEOTIDE SEQUENCE [LARGE SCALE GENOMIC DNA]</scope>
    <source>
        <strain evidence="3 4">SM1701</strain>
    </source>
</reference>
<dbReference type="Gene3D" id="3.40.50.1980">
    <property type="entry name" value="Nitrogenase molybdenum iron protein domain"/>
    <property type="match status" value="2"/>
</dbReference>
<protein>
    <recommendedName>
        <fullName evidence="2">Fe/B12 periplasmic-binding domain-containing protein</fullName>
    </recommendedName>
</protein>
<dbReference type="RefSeq" id="WP_111063378.1">
    <property type="nucleotide sequence ID" value="NZ_JBHUCU010000007.1"/>
</dbReference>
<name>A0A2W1MX99_9FLAO</name>
<dbReference type="OrthoDB" id="9812528at2"/>
<dbReference type="AlphaFoldDB" id="A0A2W1MX99"/>
<dbReference type="PANTHER" id="PTHR30535">
    <property type="entry name" value="VITAMIN B12-BINDING PROTEIN"/>
    <property type="match status" value="1"/>
</dbReference>
<dbReference type="InterPro" id="IPR050902">
    <property type="entry name" value="ABC_Transporter_SBP"/>
</dbReference>
<evidence type="ECO:0000259" key="2">
    <source>
        <dbReference type="PROSITE" id="PS50983"/>
    </source>
</evidence>
<organism evidence="3 4">
    <name type="scientific">Putridiphycobacter roseus</name>
    <dbReference type="NCBI Taxonomy" id="2219161"/>
    <lineage>
        <taxon>Bacteria</taxon>
        <taxon>Pseudomonadati</taxon>
        <taxon>Bacteroidota</taxon>
        <taxon>Flavobacteriia</taxon>
        <taxon>Flavobacteriales</taxon>
        <taxon>Crocinitomicaceae</taxon>
        <taxon>Putridiphycobacter</taxon>
    </lineage>
</organism>
<dbReference type="PROSITE" id="PS50983">
    <property type="entry name" value="FE_B12_PBP"/>
    <property type="match status" value="1"/>
</dbReference>
<feature type="signal peptide" evidence="1">
    <location>
        <begin position="1"/>
        <end position="20"/>
    </location>
</feature>
<dbReference type="GO" id="GO:0071281">
    <property type="term" value="P:cellular response to iron ion"/>
    <property type="evidence" value="ECO:0007669"/>
    <property type="project" value="TreeGrafter"/>
</dbReference>
<evidence type="ECO:0000313" key="3">
    <source>
        <dbReference type="EMBL" id="PZE16769.1"/>
    </source>
</evidence>
<evidence type="ECO:0000313" key="4">
    <source>
        <dbReference type="Proteomes" id="UP000249248"/>
    </source>
</evidence>
<dbReference type="PANTHER" id="PTHR30535:SF34">
    <property type="entry name" value="MOLYBDATE-BINDING PROTEIN MOLA"/>
    <property type="match status" value="1"/>
</dbReference>
<dbReference type="SUPFAM" id="SSF53807">
    <property type="entry name" value="Helical backbone' metal receptor"/>
    <property type="match status" value="1"/>
</dbReference>
<feature type="domain" description="Fe/B12 periplasmic-binding" evidence="2">
    <location>
        <begin position="88"/>
        <end position="354"/>
    </location>
</feature>
<comment type="caution">
    <text evidence="3">The sequence shown here is derived from an EMBL/GenBank/DDBJ whole genome shotgun (WGS) entry which is preliminary data.</text>
</comment>
<dbReference type="EMBL" id="QKSB01000006">
    <property type="protein sequence ID" value="PZE16769.1"/>
    <property type="molecule type" value="Genomic_DNA"/>
</dbReference>
<evidence type="ECO:0000256" key="1">
    <source>
        <dbReference type="SAM" id="SignalP"/>
    </source>
</evidence>
<gene>
    <name evidence="3" type="ORF">DNU06_10945</name>
</gene>
<dbReference type="InterPro" id="IPR002491">
    <property type="entry name" value="ABC_transptr_periplasmic_BD"/>
</dbReference>
<sequence>MKLILISLMLCLVACQPVQKKEENSSAYLPISAINIEVAKGFNIVETDSTFKMIIHSLSPKYQFEDSLVFPKKSLKKPFKHLINPIERIACQSSTHLIFINALNNTQKVKGISEMQYMPKDSLYQVLESNHVVEINKNGEANIEKLLAIHPDVFLVYPFEWQSDRFKKVNIKTLLVSEYMETTPLGRLEWIKFFGILLNESEKAATIFKEKSRKYEALVVPVDTSETIFFNLPFNDTWDMPAPNSISGNLLKDAGYQYIYANLGEGANDNLVQSKEKVWLDAMNAKYWLIIANRPQGYSLADLKQEETIYKEFKAVKDKKVIFCNTGYSPYFTQGIIAPDEMLKELLEIKSQGVDYAGVYFRYLK</sequence>
<proteinExistence type="predicted"/>
<feature type="chain" id="PRO_5015867524" description="Fe/B12 periplasmic-binding domain-containing protein" evidence="1">
    <location>
        <begin position="21"/>
        <end position="365"/>
    </location>
</feature>
<dbReference type="Pfam" id="PF01497">
    <property type="entry name" value="Peripla_BP_2"/>
    <property type="match status" value="1"/>
</dbReference>
<accession>A0A2W1MX99</accession>